<dbReference type="ExpressionAtlas" id="A0A2K3NEN3">
    <property type="expression patterns" value="baseline"/>
</dbReference>
<evidence type="ECO:0000256" key="4">
    <source>
        <dbReference type="SAM" id="Phobius"/>
    </source>
</evidence>
<feature type="transmembrane region" description="Helical" evidence="4">
    <location>
        <begin position="188"/>
        <end position="207"/>
    </location>
</feature>
<protein>
    <submittedName>
        <fullName evidence="6">DUF21 domain-containing protein chloroplastic-like</fullName>
    </submittedName>
</protein>
<sequence length="234" mass="25013">MPMKVLGINSRYPFPIVSNCVGPFTCKSFQVSSYGNNAKLLSGNSLKMKCLGSDSDCLHEKNVVSNANLKFINEVLLKKGILLAATVCGVLVFGCPKVFAVEGIVNAGYGVIGKSILLLKSTWPTVLQVLRLFKEQGLLLALLLGLSAFFSLAETSITTLWPWKVRELAEKESENGVFRLLRSDVTRFLTTILIGTTVVNIAATALVTEAATAVFGEAGVSAATGVMTVCFLPC</sequence>
<name>A0A2K3NEN3_TRIPR</name>
<dbReference type="Pfam" id="PF01595">
    <property type="entry name" value="CNNM"/>
    <property type="match status" value="1"/>
</dbReference>
<reference evidence="6 7" key="1">
    <citation type="journal article" date="2014" name="Am. J. Bot.">
        <title>Genome assembly and annotation for red clover (Trifolium pratense; Fabaceae).</title>
        <authorList>
            <person name="Istvanek J."/>
            <person name="Jaros M."/>
            <person name="Krenek A."/>
            <person name="Repkova J."/>
        </authorList>
    </citation>
    <scope>NUCLEOTIDE SEQUENCE [LARGE SCALE GENOMIC DNA]</scope>
    <source>
        <strain evidence="7">cv. Tatra</strain>
        <tissue evidence="6">Young leaves</tissue>
    </source>
</reference>
<dbReference type="STRING" id="57577.A0A2K3NEN3"/>
<gene>
    <name evidence="6" type="ORF">L195_g024790</name>
</gene>
<dbReference type="AlphaFoldDB" id="A0A2K3NEN3"/>
<feature type="transmembrane region" description="Helical" evidence="4">
    <location>
        <begin position="213"/>
        <end position="232"/>
    </location>
</feature>
<keyword evidence="2" id="KW-0129">CBS domain</keyword>
<evidence type="ECO:0000313" key="7">
    <source>
        <dbReference type="Proteomes" id="UP000236291"/>
    </source>
</evidence>
<evidence type="ECO:0000256" key="2">
    <source>
        <dbReference type="ARBA" id="ARBA00023122"/>
    </source>
</evidence>
<dbReference type="GO" id="GO:0016020">
    <property type="term" value="C:membrane"/>
    <property type="evidence" value="ECO:0007669"/>
    <property type="project" value="UniProtKB-UniRule"/>
</dbReference>
<accession>A0A2K3NEN3</accession>
<evidence type="ECO:0000313" key="6">
    <source>
        <dbReference type="EMBL" id="PNY01493.1"/>
    </source>
</evidence>
<keyword evidence="3 4" id="KW-0472">Membrane</keyword>
<feature type="transmembrane region" description="Helical" evidence="4">
    <location>
        <begin position="138"/>
        <end position="161"/>
    </location>
</feature>
<dbReference type="EMBL" id="ASHM01020172">
    <property type="protein sequence ID" value="PNY01493.1"/>
    <property type="molecule type" value="Genomic_DNA"/>
</dbReference>
<organism evidence="6 7">
    <name type="scientific">Trifolium pratense</name>
    <name type="common">Red clover</name>
    <dbReference type="NCBI Taxonomy" id="57577"/>
    <lineage>
        <taxon>Eukaryota</taxon>
        <taxon>Viridiplantae</taxon>
        <taxon>Streptophyta</taxon>
        <taxon>Embryophyta</taxon>
        <taxon>Tracheophyta</taxon>
        <taxon>Spermatophyta</taxon>
        <taxon>Magnoliopsida</taxon>
        <taxon>eudicotyledons</taxon>
        <taxon>Gunneridae</taxon>
        <taxon>Pentapetalae</taxon>
        <taxon>rosids</taxon>
        <taxon>fabids</taxon>
        <taxon>Fabales</taxon>
        <taxon>Fabaceae</taxon>
        <taxon>Papilionoideae</taxon>
        <taxon>50 kb inversion clade</taxon>
        <taxon>NPAAA clade</taxon>
        <taxon>Hologalegina</taxon>
        <taxon>IRL clade</taxon>
        <taxon>Trifolieae</taxon>
        <taxon>Trifolium</taxon>
    </lineage>
</organism>
<dbReference type="PANTHER" id="PTHR22777">
    <property type="entry name" value="HEMOLYSIN-RELATED"/>
    <property type="match status" value="1"/>
</dbReference>
<keyword evidence="3 4" id="KW-1133">Transmembrane helix</keyword>
<evidence type="ECO:0000256" key="3">
    <source>
        <dbReference type="PROSITE-ProRule" id="PRU01193"/>
    </source>
</evidence>
<dbReference type="InterPro" id="IPR002550">
    <property type="entry name" value="CNNM"/>
</dbReference>
<dbReference type="Proteomes" id="UP000236291">
    <property type="component" value="Unassembled WGS sequence"/>
</dbReference>
<comment type="caution">
    <text evidence="6">The sequence shown here is derived from an EMBL/GenBank/DDBJ whole genome shotgun (WGS) entry which is preliminary data.</text>
</comment>
<evidence type="ECO:0000259" key="5">
    <source>
        <dbReference type="PROSITE" id="PS51846"/>
    </source>
</evidence>
<keyword evidence="1" id="KW-0677">Repeat</keyword>
<feature type="domain" description="CNNM transmembrane" evidence="5">
    <location>
        <begin position="129"/>
        <end position="234"/>
    </location>
</feature>
<reference evidence="6 7" key="2">
    <citation type="journal article" date="2017" name="Front. Plant Sci.">
        <title>Gene Classification and Mining of Molecular Markers Useful in Red Clover (Trifolium pratense) Breeding.</title>
        <authorList>
            <person name="Istvanek J."/>
            <person name="Dluhosova J."/>
            <person name="Dluhos P."/>
            <person name="Patkova L."/>
            <person name="Nedelnik J."/>
            <person name="Repkova J."/>
        </authorList>
    </citation>
    <scope>NUCLEOTIDE SEQUENCE [LARGE SCALE GENOMIC DNA]</scope>
    <source>
        <strain evidence="7">cv. Tatra</strain>
        <tissue evidence="6">Young leaves</tissue>
    </source>
</reference>
<dbReference type="PROSITE" id="PS51846">
    <property type="entry name" value="CNNM"/>
    <property type="match status" value="1"/>
</dbReference>
<keyword evidence="3 4" id="KW-0812">Transmembrane</keyword>
<dbReference type="PANTHER" id="PTHR22777:SF17">
    <property type="entry name" value="UPF0053 PROTEIN SLL0260"/>
    <property type="match status" value="1"/>
</dbReference>
<evidence type="ECO:0000256" key="1">
    <source>
        <dbReference type="ARBA" id="ARBA00022737"/>
    </source>
</evidence>
<proteinExistence type="predicted"/>